<name>A0A7J7FW03_CAMSI</name>
<sequence length="51" mass="5990">MSQFDNIRSKHIFKEVFKLTMKVRIMNRASVHAIQVDANMKYAKLNVIPLN</sequence>
<dbReference type="EMBL" id="JACBKZ010000014">
    <property type="protein sequence ID" value="KAF5932141.1"/>
    <property type="molecule type" value="Genomic_DNA"/>
</dbReference>
<dbReference type="Proteomes" id="UP000593564">
    <property type="component" value="Unassembled WGS sequence"/>
</dbReference>
<comment type="caution">
    <text evidence="1">The sequence shown here is derived from an EMBL/GenBank/DDBJ whole genome shotgun (WGS) entry which is preliminary data.</text>
</comment>
<reference evidence="1 2" key="2">
    <citation type="submission" date="2020-07" db="EMBL/GenBank/DDBJ databases">
        <title>Genome assembly of wild tea tree DASZ reveals pedigree and selection history of tea varieties.</title>
        <authorList>
            <person name="Zhang W."/>
        </authorList>
    </citation>
    <scope>NUCLEOTIDE SEQUENCE [LARGE SCALE GENOMIC DNA]</scope>
    <source>
        <strain evidence="2">cv. G240</strain>
        <tissue evidence="1">Leaf</tissue>
    </source>
</reference>
<keyword evidence="2" id="KW-1185">Reference proteome</keyword>
<reference evidence="2" key="1">
    <citation type="journal article" date="2020" name="Nat. Commun.">
        <title>Genome assembly of wild tea tree DASZ reveals pedigree and selection history of tea varieties.</title>
        <authorList>
            <person name="Zhang W."/>
            <person name="Zhang Y."/>
            <person name="Qiu H."/>
            <person name="Guo Y."/>
            <person name="Wan H."/>
            <person name="Zhang X."/>
            <person name="Scossa F."/>
            <person name="Alseekh S."/>
            <person name="Zhang Q."/>
            <person name="Wang P."/>
            <person name="Xu L."/>
            <person name="Schmidt M.H."/>
            <person name="Jia X."/>
            <person name="Li D."/>
            <person name="Zhu A."/>
            <person name="Guo F."/>
            <person name="Chen W."/>
            <person name="Ni D."/>
            <person name="Usadel B."/>
            <person name="Fernie A.R."/>
            <person name="Wen W."/>
        </authorList>
    </citation>
    <scope>NUCLEOTIDE SEQUENCE [LARGE SCALE GENOMIC DNA]</scope>
    <source>
        <strain evidence="2">cv. G240</strain>
    </source>
</reference>
<gene>
    <name evidence="1" type="ORF">HYC85_028312</name>
</gene>
<protein>
    <submittedName>
        <fullName evidence="1">Uncharacterized protein</fullName>
    </submittedName>
</protein>
<organism evidence="1 2">
    <name type="scientific">Camellia sinensis</name>
    <name type="common">Tea plant</name>
    <name type="synonym">Thea sinensis</name>
    <dbReference type="NCBI Taxonomy" id="4442"/>
    <lineage>
        <taxon>Eukaryota</taxon>
        <taxon>Viridiplantae</taxon>
        <taxon>Streptophyta</taxon>
        <taxon>Embryophyta</taxon>
        <taxon>Tracheophyta</taxon>
        <taxon>Spermatophyta</taxon>
        <taxon>Magnoliopsida</taxon>
        <taxon>eudicotyledons</taxon>
        <taxon>Gunneridae</taxon>
        <taxon>Pentapetalae</taxon>
        <taxon>asterids</taxon>
        <taxon>Ericales</taxon>
        <taxon>Theaceae</taxon>
        <taxon>Camellia</taxon>
    </lineage>
</organism>
<evidence type="ECO:0000313" key="2">
    <source>
        <dbReference type="Proteomes" id="UP000593564"/>
    </source>
</evidence>
<accession>A0A7J7FW03</accession>
<dbReference type="AlphaFoldDB" id="A0A7J7FW03"/>
<evidence type="ECO:0000313" key="1">
    <source>
        <dbReference type="EMBL" id="KAF5932141.1"/>
    </source>
</evidence>
<proteinExistence type="predicted"/>